<sequence length="192" mass="19758">MAFKLVVLACAIAAVQAGVVAPVAYSAYPAPVAYAAPVAHAAPIVHAAPVAYAAPVAKVVAPVAKVAVEEFDAHPRYSFAYDVQDGLTGDSKSQQESRDGDVVHGSYSVVDPDGTKRTVEYTADDHNGFNAVVHKEALAVKAVAPVTKIAAPVAYAAAPVVHHAPLAYSAAPVVHHAPLVPALVHSAPVYHH</sequence>
<evidence type="ECO:0000256" key="4">
    <source>
        <dbReference type="SAM" id="MobiDB-lite"/>
    </source>
</evidence>
<evidence type="ECO:0000256" key="1">
    <source>
        <dbReference type="ARBA" id="ARBA00022460"/>
    </source>
</evidence>
<feature type="compositionally biased region" description="Basic and acidic residues" evidence="4">
    <location>
        <begin position="93"/>
        <end position="102"/>
    </location>
</feature>
<dbReference type="AlphaFoldDB" id="A0A8J2VT93"/>
<keyword evidence="7" id="KW-1185">Reference proteome</keyword>
<evidence type="ECO:0000256" key="3">
    <source>
        <dbReference type="PROSITE-ProRule" id="PRU00497"/>
    </source>
</evidence>
<feature type="signal peptide" evidence="5">
    <location>
        <begin position="1"/>
        <end position="17"/>
    </location>
</feature>
<dbReference type="OrthoDB" id="10071059at2759"/>
<protein>
    <submittedName>
        <fullName evidence="6">(African queen) hypothetical protein</fullName>
    </submittedName>
</protein>
<dbReference type="EMBL" id="CAKASE010000059">
    <property type="protein sequence ID" value="CAG9567998.1"/>
    <property type="molecule type" value="Genomic_DNA"/>
</dbReference>
<dbReference type="InterPro" id="IPR031311">
    <property type="entry name" value="CHIT_BIND_RR_consensus"/>
</dbReference>
<proteinExistence type="predicted"/>
<dbReference type="InterPro" id="IPR000618">
    <property type="entry name" value="Insect_cuticle"/>
</dbReference>
<name>A0A8J2VT93_9NEOP</name>
<reference evidence="6" key="1">
    <citation type="submission" date="2021-09" db="EMBL/GenBank/DDBJ databases">
        <authorList>
            <person name="Martin H S."/>
        </authorList>
    </citation>
    <scope>NUCLEOTIDE SEQUENCE</scope>
</reference>
<evidence type="ECO:0000313" key="6">
    <source>
        <dbReference type="EMBL" id="CAG9567998.1"/>
    </source>
</evidence>
<dbReference type="Proteomes" id="UP000789524">
    <property type="component" value="Unassembled WGS sequence"/>
</dbReference>
<evidence type="ECO:0000256" key="2">
    <source>
        <dbReference type="ARBA" id="ARBA00022729"/>
    </source>
</evidence>
<dbReference type="GO" id="GO:0042302">
    <property type="term" value="F:structural constituent of cuticle"/>
    <property type="evidence" value="ECO:0007669"/>
    <property type="project" value="UniProtKB-UniRule"/>
</dbReference>
<dbReference type="InterPro" id="IPR051217">
    <property type="entry name" value="Insect_Cuticle_Struc_Prot"/>
</dbReference>
<dbReference type="GO" id="GO:0031012">
    <property type="term" value="C:extracellular matrix"/>
    <property type="evidence" value="ECO:0007669"/>
    <property type="project" value="TreeGrafter"/>
</dbReference>
<dbReference type="PANTHER" id="PTHR12236">
    <property type="entry name" value="STRUCTURAL CONTITUENT OF CUTICLE"/>
    <property type="match status" value="1"/>
</dbReference>
<comment type="caution">
    <text evidence="6">The sequence shown here is derived from an EMBL/GenBank/DDBJ whole genome shotgun (WGS) entry which is preliminary data.</text>
</comment>
<dbReference type="Pfam" id="PF00379">
    <property type="entry name" value="Chitin_bind_4"/>
    <property type="match status" value="1"/>
</dbReference>
<feature type="chain" id="PRO_5035234553" evidence="5">
    <location>
        <begin position="18"/>
        <end position="192"/>
    </location>
</feature>
<evidence type="ECO:0000313" key="7">
    <source>
        <dbReference type="Proteomes" id="UP000789524"/>
    </source>
</evidence>
<dbReference type="PROSITE" id="PS00233">
    <property type="entry name" value="CHIT_BIND_RR_1"/>
    <property type="match status" value="1"/>
</dbReference>
<keyword evidence="1 3" id="KW-0193">Cuticle</keyword>
<accession>A0A8J2VT93</accession>
<feature type="region of interest" description="Disordered" evidence="4">
    <location>
        <begin position="88"/>
        <end position="109"/>
    </location>
</feature>
<evidence type="ECO:0000256" key="5">
    <source>
        <dbReference type="SAM" id="SignalP"/>
    </source>
</evidence>
<gene>
    <name evidence="6" type="ORF">DCHRY22_LOCUS8059</name>
</gene>
<dbReference type="PROSITE" id="PS51155">
    <property type="entry name" value="CHIT_BIND_RR_2"/>
    <property type="match status" value="1"/>
</dbReference>
<dbReference type="PANTHER" id="PTHR12236:SF95">
    <property type="entry name" value="CUTICULAR PROTEIN 76BD, ISOFORM C-RELATED"/>
    <property type="match status" value="1"/>
</dbReference>
<keyword evidence="2 5" id="KW-0732">Signal</keyword>
<dbReference type="PRINTS" id="PR00947">
    <property type="entry name" value="CUTICLE"/>
</dbReference>
<organism evidence="6 7">
    <name type="scientific">Danaus chrysippus</name>
    <name type="common">African queen</name>
    <dbReference type="NCBI Taxonomy" id="151541"/>
    <lineage>
        <taxon>Eukaryota</taxon>
        <taxon>Metazoa</taxon>
        <taxon>Ecdysozoa</taxon>
        <taxon>Arthropoda</taxon>
        <taxon>Hexapoda</taxon>
        <taxon>Insecta</taxon>
        <taxon>Pterygota</taxon>
        <taxon>Neoptera</taxon>
        <taxon>Endopterygota</taxon>
        <taxon>Lepidoptera</taxon>
        <taxon>Glossata</taxon>
        <taxon>Ditrysia</taxon>
        <taxon>Papilionoidea</taxon>
        <taxon>Nymphalidae</taxon>
        <taxon>Danainae</taxon>
        <taxon>Danaini</taxon>
        <taxon>Danaina</taxon>
        <taxon>Danaus</taxon>
        <taxon>Anosia</taxon>
    </lineage>
</organism>
<dbReference type="GO" id="GO:0005615">
    <property type="term" value="C:extracellular space"/>
    <property type="evidence" value="ECO:0007669"/>
    <property type="project" value="TreeGrafter"/>
</dbReference>